<protein>
    <submittedName>
        <fullName evidence="2">Uncharacterized protein</fullName>
    </submittedName>
</protein>
<feature type="region of interest" description="Disordered" evidence="1">
    <location>
        <begin position="13"/>
        <end position="40"/>
    </location>
</feature>
<feature type="region of interest" description="Disordered" evidence="1">
    <location>
        <begin position="85"/>
        <end position="126"/>
    </location>
</feature>
<sequence length="126" mass="12588">MRVVPAVGSMASQAVPLTPSSPDGRVFSRTNVDDRAPGIRSAGVADGSSIVALMAGPVAPAPAPVPVVPVIAVIDALGVAGAAGDAAAPVTSFPQPAASAPTSTRPAATPTRRNRRLRPRTMKIFS</sequence>
<evidence type="ECO:0000256" key="1">
    <source>
        <dbReference type="SAM" id="MobiDB-lite"/>
    </source>
</evidence>
<gene>
    <name evidence="2" type="ORF">FRACA_80063</name>
</gene>
<name>A0A2I2L1G1_9ACTN</name>
<dbReference type="Proteomes" id="UP000234331">
    <property type="component" value="Unassembled WGS sequence"/>
</dbReference>
<proteinExistence type="predicted"/>
<keyword evidence="3" id="KW-1185">Reference proteome</keyword>
<reference evidence="2 3" key="1">
    <citation type="submission" date="2017-06" db="EMBL/GenBank/DDBJ databases">
        <authorList>
            <person name="Kim H.J."/>
            <person name="Triplett B.A."/>
        </authorList>
    </citation>
    <scope>NUCLEOTIDE SEQUENCE [LARGE SCALE GENOMIC DNA]</scope>
    <source>
        <strain evidence="2">FRACA_ARgP5</strain>
    </source>
</reference>
<dbReference type="AlphaFoldDB" id="A0A2I2L1G1"/>
<feature type="compositionally biased region" description="Basic residues" evidence="1">
    <location>
        <begin position="112"/>
        <end position="126"/>
    </location>
</feature>
<feature type="compositionally biased region" description="Low complexity" evidence="1">
    <location>
        <begin position="96"/>
        <end position="111"/>
    </location>
</feature>
<evidence type="ECO:0000313" key="3">
    <source>
        <dbReference type="Proteomes" id="UP000234331"/>
    </source>
</evidence>
<dbReference type="EMBL" id="FZMO01000547">
    <property type="protein sequence ID" value="SNQ51763.1"/>
    <property type="molecule type" value="Genomic_DNA"/>
</dbReference>
<organism evidence="2 3">
    <name type="scientific">Frankia canadensis</name>
    <dbReference type="NCBI Taxonomy" id="1836972"/>
    <lineage>
        <taxon>Bacteria</taxon>
        <taxon>Bacillati</taxon>
        <taxon>Actinomycetota</taxon>
        <taxon>Actinomycetes</taxon>
        <taxon>Frankiales</taxon>
        <taxon>Frankiaceae</taxon>
        <taxon>Frankia</taxon>
    </lineage>
</organism>
<accession>A0A2I2L1G1</accession>
<evidence type="ECO:0000313" key="2">
    <source>
        <dbReference type="EMBL" id="SNQ51763.1"/>
    </source>
</evidence>